<dbReference type="Proteomes" id="UP001390339">
    <property type="component" value="Unassembled WGS sequence"/>
</dbReference>
<dbReference type="EMBL" id="JAPCWZ010000004">
    <property type="protein sequence ID" value="KAK8869222.1"/>
    <property type="molecule type" value="Genomic_DNA"/>
</dbReference>
<sequence>MCTAENISIDTVQEAHDLPIMALPRTNDPAHQLEEDYHSSCFDFSYHGLSLELERLGSEGILSILPLWTEDQAAYLFSSKAVAPITPFII</sequence>
<comment type="caution">
    <text evidence="1">The sequence shown here is derived from an EMBL/GenBank/DDBJ whole genome shotgun (WGS) entry which is preliminary data.</text>
</comment>
<dbReference type="EMBL" id="JAPCWZ010000004">
    <property type="protein sequence ID" value="KAK8869125.1"/>
    <property type="molecule type" value="Genomic_DNA"/>
</dbReference>
<gene>
    <name evidence="1" type="ORF">PGQ11_007703</name>
    <name evidence="2" type="ORF">PGQ11_007800</name>
</gene>
<accession>A0ABR2IWF4</accession>
<keyword evidence="3" id="KW-1185">Reference proteome</keyword>
<evidence type="ECO:0000313" key="3">
    <source>
        <dbReference type="Proteomes" id="UP001390339"/>
    </source>
</evidence>
<evidence type="ECO:0000313" key="2">
    <source>
        <dbReference type="EMBL" id="KAK8869222.1"/>
    </source>
</evidence>
<reference evidence="1" key="1">
    <citation type="submission" date="2023-01" db="EMBL/GenBank/DDBJ databases">
        <authorList>
            <person name="Sorensen T."/>
        </authorList>
    </citation>
    <scope>NUCLEOTIDE SEQUENCE</scope>
    <source>
        <strain evidence="1">AAU 773</strain>
    </source>
</reference>
<name>A0ABR2IWF4_9PEZI</name>
<organism evidence="1 3">
    <name type="scientific">Apiospora arundinis</name>
    <dbReference type="NCBI Taxonomy" id="335852"/>
    <lineage>
        <taxon>Eukaryota</taxon>
        <taxon>Fungi</taxon>
        <taxon>Dikarya</taxon>
        <taxon>Ascomycota</taxon>
        <taxon>Pezizomycotina</taxon>
        <taxon>Sordariomycetes</taxon>
        <taxon>Xylariomycetidae</taxon>
        <taxon>Amphisphaeriales</taxon>
        <taxon>Apiosporaceae</taxon>
        <taxon>Apiospora</taxon>
    </lineage>
</organism>
<proteinExistence type="predicted"/>
<reference evidence="1 3" key="2">
    <citation type="journal article" date="2024" name="IMA Fungus">
        <title>Apiospora arundinis, a panoply of carbohydrate-active enzymes and secondary metabolites.</title>
        <authorList>
            <person name="Sorensen T."/>
            <person name="Petersen C."/>
            <person name="Muurmann A.T."/>
            <person name="Christiansen J.V."/>
            <person name="Brundto M.L."/>
            <person name="Overgaard C.K."/>
            <person name="Boysen A.T."/>
            <person name="Wollenberg R.D."/>
            <person name="Larsen T.O."/>
            <person name="Sorensen J.L."/>
            <person name="Nielsen K.L."/>
            <person name="Sondergaard T.E."/>
        </authorList>
    </citation>
    <scope>NUCLEOTIDE SEQUENCE [LARGE SCALE GENOMIC DNA]</scope>
    <source>
        <strain evidence="1 3">AAU 773</strain>
    </source>
</reference>
<evidence type="ECO:0000313" key="1">
    <source>
        <dbReference type="EMBL" id="KAK8869125.1"/>
    </source>
</evidence>
<protein>
    <submittedName>
        <fullName evidence="1">Uncharacterized protein</fullName>
    </submittedName>
</protein>